<accession>A0A916TW62</accession>
<reference evidence="2" key="1">
    <citation type="journal article" date="2014" name="Int. J. Syst. Evol. Microbiol.">
        <title>Complete genome sequence of Corynebacterium casei LMG S-19264T (=DSM 44701T), isolated from a smear-ripened cheese.</title>
        <authorList>
            <consortium name="US DOE Joint Genome Institute (JGI-PGF)"/>
            <person name="Walter F."/>
            <person name="Albersmeier A."/>
            <person name="Kalinowski J."/>
            <person name="Ruckert C."/>
        </authorList>
    </citation>
    <scope>NUCLEOTIDE SEQUENCE</scope>
    <source>
        <strain evidence="2">CGMCC 1.15095</strain>
    </source>
</reference>
<reference evidence="2" key="2">
    <citation type="submission" date="2020-09" db="EMBL/GenBank/DDBJ databases">
        <authorList>
            <person name="Sun Q."/>
            <person name="Zhou Y."/>
        </authorList>
    </citation>
    <scope>NUCLEOTIDE SEQUENCE</scope>
    <source>
        <strain evidence="2">CGMCC 1.15095</strain>
    </source>
</reference>
<gene>
    <name evidence="2" type="ORF">GCM10011494_40080</name>
</gene>
<evidence type="ECO:0000256" key="1">
    <source>
        <dbReference type="SAM" id="MobiDB-lite"/>
    </source>
</evidence>
<organism evidence="2 3">
    <name type="scientific">Novosphingobium endophyticum</name>
    <dbReference type="NCBI Taxonomy" id="1955250"/>
    <lineage>
        <taxon>Bacteria</taxon>
        <taxon>Pseudomonadati</taxon>
        <taxon>Pseudomonadota</taxon>
        <taxon>Alphaproteobacteria</taxon>
        <taxon>Sphingomonadales</taxon>
        <taxon>Sphingomonadaceae</taxon>
        <taxon>Novosphingobium</taxon>
    </lineage>
</organism>
<dbReference type="EMBL" id="BMHK01000079">
    <property type="protein sequence ID" value="GGC17192.1"/>
    <property type="molecule type" value="Genomic_DNA"/>
</dbReference>
<evidence type="ECO:0000313" key="2">
    <source>
        <dbReference type="EMBL" id="GGC17192.1"/>
    </source>
</evidence>
<comment type="caution">
    <text evidence="2">The sequence shown here is derived from an EMBL/GenBank/DDBJ whole genome shotgun (WGS) entry which is preliminary data.</text>
</comment>
<keyword evidence="3" id="KW-1185">Reference proteome</keyword>
<dbReference type="Proteomes" id="UP000608154">
    <property type="component" value="Unassembled WGS sequence"/>
</dbReference>
<sequence>MTDTRKNDSPARSDTHWRADDRNLRFTLYVKKRARAEADAWHNSGTVYGAGLFPPRKAENVVTPKGLSVLDEIEHMVGLASPAPVIDREGRPAPELRREINEHNRILREEYDREREPPWYSVEAGREQAAPKPDRGPKRPRRSRGQDVGREL</sequence>
<name>A0A916TW62_9SPHN</name>
<proteinExistence type="predicted"/>
<evidence type="ECO:0000313" key="3">
    <source>
        <dbReference type="Proteomes" id="UP000608154"/>
    </source>
</evidence>
<feature type="region of interest" description="Disordered" evidence="1">
    <location>
        <begin position="109"/>
        <end position="152"/>
    </location>
</feature>
<dbReference type="RefSeq" id="WP_188773330.1">
    <property type="nucleotide sequence ID" value="NZ_BMHK01000079.1"/>
</dbReference>
<dbReference type="AlphaFoldDB" id="A0A916TW62"/>
<protein>
    <submittedName>
        <fullName evidence="2">Uncharacterized protein</fullName>
    </submittedName>
</protein>